<dbReference type="InterPro" id="IPR007693">
    <property type="entry name" value="DNA_helicase_DnaB-like_N"/>
</dbReference>
<dbReference type="InterPro" id="IPR003593">
    <property type="entry name" value="AAA+_ATPase"/>
</dbReference>
<evidence type="ECO:0000256" key="11">
    <source>
        <dbReference type="NCBIfam" id="TIGR00665"/>
    </source>
</evidence>
<evidence type="ECO:0000259" key="13">
    <source>
        <dbReference type="PROSITE" id="PS51199"/>
    </source>
</evidence>
<gene>
    <name evidence="14" type="primary">dnaB</name>
    <name evidence="14" type="ORF">COT79_01420</name>
</gene>
<organism evidence="14 15">
    <name type="scientific">Candidatus Berkelbacteria bacterium CG10_big_fil_rev_8_21_14_0_10_43_14</name>
    <dbReference type="NCBI Taxonomy" id="1974515"/>
    <lineage>
        <taxon>Bacteria</taxon>
        <taxon>Candidatus Berkelbacteria</taxon>
    </lineage>
</organism>
<dbReference type="InterPro" id="IPR007692">
    <property type="entry name" value="DNA_helicase_DnaB"/>
</dbReference>
<comment type="caution">
    <text evidence="14">The sequence shown here is derived from an EMBL/GenBank/DDBJ whole genome shotgun (WGS) entry which is preliminary data.</text>
</comment>
<dbReference type="NCBIfam" id="TIGR00665">
    <property type="entry name" value="DnaB"/>
    <property type="match status" value="1"/>
</dbReference>
<evidence type="ECO:0000256" key="1">
    <source>
        <dbReference type="ARBA" id="ARBA00008428"/>
    </source>
</evidence>
<proteinExistence type="inferred from homology"/>
<dbReference type="InterPro" id="IPR007694">
    <property type="entry name" value="DNA_helicase_DnaB-like_C"/>
</dbReference>
<dbReference type="CDD" id="cd00984">
    <property type="entry name" value="DnaB_C"/>
    <property type="match status" value="1"/>
</dbReference>
<comment type="catalytic activity">
    <reaction evidence="10 12">
        <text>ATP + H2O = ADP + phosphate + H(+)</text>
        <dbReference type="Rhea" id="RHEA:13065"/>
        <dbReference type="ChEBI" id="CHEBI:15377"/>
        <dbReference type="ChEBI" id="CHEBI:15378"/>
        <dbReference type="ChEBI" id="CHEBI:30616"/>
        <dbReference type="ChEBI" id="CHEBI:43474"/>
        <dbReference type="ChEBI" id="CHEBI:456216"/>
        <dbReference type="EC" id="5.6.2.3"/>
    </reaction>
</comment>
<reference evidence="15" key="1">
    <citation type="submission" date="2017-09" db="EMBL/GenBank/DDBJ databases">
        <title>Depth-based differentiation of microbial function through sediment-hosted aquifers and enrichment of novel symbionts in the deep terrestrial subsurface.</title>
        <authorList>
            <person name="Probst A.J."/>
            <person name="Ladd B."/>
            <person name="Jarett J.K."/>
            <person name="Geller-Mcgrath D.E."/>
            <person name="Sieber C.M.K."/>
            <person name="Emerson J.B."/>
            <person name="Anantharaman K."/>
            <person name="Thomas B.C."/>
            <person name="Malmstrom R."/>
            <person name="Stieglmeier M."/>
            <person name="Klingl A."/>
            <person name="Woyke T."/>
            <person name="Ryan C.M."/>
            <person name="Banfield J.F."/>
        </authorList>
    </citation>
    <scope>NUCLEOTIDE SEQUENCE [LARGE SCALE GENOMIC DNA]</scope>
</reference>
<comment type="similarity">
    <text evidence="1 12">Belongs to the helicase family. DnaB subfamily.</text>
</comment>
<keyword evidence="5 12" id="KW-0378">Hydrolase</keyword>
<evidence type="ECO:0000256" key="9">
    <source>
        <dbReference type="ARBA" id="ARBA00023235"/>
    </source>
</evidence>
<dbReference type="InterPro" id="IPR016136">
    <property type="entry name" value="DNA_helicase_N/primase_C"/>
</dbReference>
<dbReference type="Gene3D" id="3.40.50.300">
    <property type="entry name" value="P-loop containing nucleotide triphosphate hydrolases"/>
    <property type="match status" value="1"/>
</dbReference>
<dbReference type="Proteomes" id="UP000231162">
    <property type="component" value="Unassembled WGS sequence"/>
</dbReference>
<name>A0A2M6R964_9BACT</name>
<dbReference type="PROSITE" id="PS51199">
    <property type="entry name" value="SF4_HELICASE"/>
    <property type="match status" value="1"/>
</dbReference>
<dbReference type="PANTHER" id="PTHR30153">
    <property type="entry name" value="REPLICATIVE DNA HELICASE DNAB"/>
    <property type="match status" value="1"/>
</dbReference>
<dbReference type="GO" id="GO:0043139">
    <property type="term" value="F:5'-3' DNA helicase activity"/>
    <property type="evidence" value="ECO:0007669"/>
    <property type="project" value="UniProtKB-EC"/>
</dbReference>
<evidence type="ECO:0000256" key="10">
    <source>
        <dbReference type="ARBA" id="ARBA00048954"/>
    </source>
</evidence>
<evidence type="ECO:0000256" key="6">
    <source>
        <dbReference type="ARBA" id="ARBA00022806"/>
    </source>
</evidence>
<dbReference type="SUPFAM" id="SSF48024">
    <property type="entry name" value="N-terminal domain of DnaB helicase"/>
    <property type="match status" value="1"/>
</dbReference>
<dbReference type="Pfam" id="PF03796">
    <property type="entry name" value="DnaB_C"/>
    <property type="match status" value="1"/>
</dbReference>
<evidence type="ECO:0000256" key="12">
    <source>
        <dbReference type="RuleBase" id="RU362085"/>
    </source>
</evidence>
<dbReference type="GO" id="GO:1990077">
    <property type="term" value="C:primosome complex"/>
    <property type="evidence" value="ECO:0007669"/>
    <property type="project" value="UniProtKB-UniRule"/>
</dbReference>
<dbReference type="GO" id="GO:0005524">
    <property type="term" value="F:ATP binding"/>
    <property type="evidence" value="ECO:0007669"/>
    <property type="project" value="UniProtKB-UniRule"/>
</dbReference>
<dbReference type="EMBL" id="PEZX01000022">
    <property type="protein sequence ID" value="PIS07037.1"/>
    <property type="molecule type" value="Genomic_DNA"/>
</dbReference>
<dbReference type="GO" id="GO:0005829">
    <property type="term" value="C:cytosol"/>
    <property type="evidence" value="ECO:0007669"/>
    <property type="project" value="TreeGrafter"/>
</dbReference>
<dbReference type="InterPro" id="IPR036185">
    <property type="entry name" value="DNA_heli_DnaB-like_N_sf"/>
</dbReference>
<dbReference type="SUPFAM" id="SSF52540">
    <property type="entry name" value="P-loop containing nucleoside triphosphate hydrolases"/>
    <property type="match status" value="1"/>
</dbReference>
<dbReference type="Pfam" id="PF00772">
    <property type="entry name" value="DnaB"/>
    <property type="match status" value="1"/>
</dbReference>
<evidence type="ECO:0000256" key="2">
    <source>
        <dbReference type="ARBA" id="ARBA00022515"/>
    </source>
</evidence>
<dbReference type="GO" id="GO:0016887">
    <property type="term" value="F:ATP hydrolysis activity"/>
    <property type="evidence" value="ECO:0007669"/>
    <property type="project" value="RHEA"/>
</dbReference>
<keyword evidence="4 12" id="KW-0547">Nucleotide-binding</keyword>
<keyword evidence="3 12" id="KW-0235">DNA replication</keyword>
<keyword evidence="7 12" id="KW-0067">ATP-binding</keyword>
<evidence type="ECO:0000313" key="14">
    <source>
        <dbReference type="EMBL" id="PIS07037.1"/>
    </source>
</evidence>
<evidence type="ECO:0000256" key="3">
    <source>
        <dbReference type="ARBA" id="ARBA00022705"/>
    </source>
</evidence>
<evidence type="ECO:0000256" key="4">
    <source>
        <dbReference type="ARBA" id="ARBA00022741"/>
    </source>
</evidence>
<dbReference type="Gene3D" id="1.10.860.10">
    <property type="entry name" value="DNAb Helicase, Chain A"/>
    <property type="match status" value="1"/>
</dbReference>
<sequence>MANEKDTKKRPKTPITFPVGTVPPQNIEAEQSLLGAILQDKDAMFRVADSVTAHDFYRPAHATIFEAMVTLTEKRQPIDVLTLSDKLEKDKTLTDVGGASYLSSLVASVASSAHIESYAAIVARDATMRNLIAAGSKIIELGFSGDTETDALIDESEKLLYSVSQHFLRESFTPIQEILSQTFERIDELHKSKGVLRGVSTGYKDLDNLLAGMQPSDLIILAARPSMGKTTLALNIASFAAIKGNIPVGIFSLEQSKDQLVDRLLVAEASVDSWKLRTGNLSDEDFPRIGQAMGVLSEAPIYIDDSPLINIMEMRAKARRLQAEKGLGLIIIDYLQLMQGRTRTGDANRVQEISEISRGIKAIARELNVPVIALSQLSRAVEMRHPKIPQLADLRESGSIEQDADVVMFIYREDYYEPDSDKKNIAEILVRKHRNGPTGNVDLYFVPEQMKFATIEKSRIKEGSN</sequence>
<protein>
    <recommendedName>
        <fullName evidence="11 12">Replicative DNA helicase</fullName>
        <ecNumber evidence="11 12">5.6.2.3</ecNumber>
    </recommendedName>
</protein>
<dbReference type="GO" id="GO:0003677">
    <property type="term" value="F:DNA binding"/>
    <property type="evidence" value="ECO:0007669"/>
    <property type="project" value="UniProtKB-UniRule"/>
</dbReference>
<comment type="function">
    <text evidence="12">The main replicative DNA helicase, it participates in initiation and elongation during chromosome replication. Travels ahead of the DNA replisome, separating dsDNA into templates for DNA synthesis. A processive ATP-dependent 5'-3' DNA helicase it has DNA-dependent ATPase activity.</text>
</comment>
<dbReference type="AlphaFoldDB" id="A0A2M6R964"/>
<accession>A0A2M6R964</accession>
<dbReference type="GO" id="GO:0006269">
    <property type="term" value="P:DNA replication, synthesis of primer"/>
    <property type="evidence" value="ECO:0007669"/>
    <property type="project" value="UniProtKB-UniRule"/>
</dbReference>
<keyword evidence="6 12" id="KW-0347">Helicase</keyword>
<dbReference type="NCBIfam" id="NF004384">
    <property type="entry name" value="PRK05748.1"/>
    <property type="match status" value="1"/>
</dbReference>
<keyword evidence="2 12" id="KW-0639">Primosome</keyword>
<evidence type="ECO:0000256" key="8">
    <source>
        <dbReference type="ARBA" id="ARBA00023125"/>
    </source>
</evidence>
<dbReference type="SMART" id="SM00382">
    <property type="entry name" value="AAA"/>
    <property type="match status" value="1"/>
</dbReference>
<keyword evidence="9" id="KW-0413">Isomerase</keyword>
<dbReference type="PANTHER" id="PTHR30153:SF2">
    <property type="entry name" value="REPLICATIVE DNA HELICASE"/>
    <property type="match status" value="1"/>
</dbReference>
<dbReference type="FunFam" id="3.40.50.300:FF:000076">
    <property type="entry name" value="Replicative DNA helicase"/>
    <property type="match status" value="1"/>
</dbReference>
<evidence type="ECO:0000313" key="15">
    <source>
        <dbReference type="Proteomes" id="UP000231162"/>
    </source>
</evidence>
<dbReference type="FunFam" id="1.10.860.10:FF:000001">
    <property type="entry name" value="Replicative DNA helicase"/>
    <property type="match status" value="1"/>
</dbReference>
<dbReference type="EC" id="5.6.2.3" evidence="11 12"/>
<evidence type="ECO:0000256" key="7">
    <source>
        <dbReference type="ARBA" id="ARBA00022840"/>
    </source>
</evidence>
<dbReference type="InterPro" id="IPR027417">
    <property type="entry name" value="P-loop_NTPase"/>
</dbReference>
<dbReference type="GO" id="GO:0042802">
    <property type="term" value="F:identical protein binding"/>
    <property type="evidence" value="ECO:0007669"/>
    <property type="project" value="UniProtKB-ARBA"/>
</dbReference>
<keyword evidence="8 12" id="KW-0238">DNA-binding</keyword>
<evidence type="ECO:0000256" key="5">
    <source>
        <dbReference type="ARBA" id="ARBA00022801"/>
    </source>
</evidence>
<feature type="domain" description="SF4 helicase" evidence="13">
    <location>
        <begin position="192"/>
        <end position="459"/>
    </location>
</feature>